<keyword evidence="5 6" id="KW-0472">Membrane</keyword>
<feature type="domain" description="EamA" evidence="7">
    <location>
        <begin position="16"/>
        <end position="140"/>
    </location>
</feature>
<proteinExistence type="inferred from homology"/>
<keyword evidence="4 6" id="KW-1133">Transmembrane helix</keyword>
<feature type="transmembrane region" description="Helical" evidence="6">
    <location>
        <begin position="41"/>
        <end position="59"/>
    </location>
</feature>
<keyword evidence="3 6" id="KW-0812">Transmembrane</keyword>
<evidence type="ECO:0000256" key="2">
    <source>
        <dbReference type="ARBA" id="ARBA00009853"/>
    </source>
</evidence>
<protein>
    <submittedName>
        <fullName evidence="8">DMT family transporter</fullName>
    </submittedName>
</protein>
<dbReference type="Gene3D" id="1.10.3730.20">
    <property type="match status" value="1"/>
</dbReference>
<dbReference type="SUPFAM" id="SSF103481">
    <property type="entry name" value="Multidrug resistance efflux transporter EmrE"/>
    <property type="match status" value="2"/>
</dbReference>
<feature type="transmembrane region" description="Helical" evidence="6">
    <location>
        <begin position="153"/>
        <end position="173"/>
    </location>
</feature>
<evidence type="ECO:0000256" key="4">
    <source>
        <dbReference type="ARBA" id="ARBA00022989"/>
    </source>
</evidence>
<evidence type="ECO:0000313" key="8">
    <source>
        <dbReference type="EMBL" id="RJF93280.1"/>
    </source>
</evidence>
<feature type="domain" description="EamA" evidence="7">
    <location>
        <begin position="154"/>
        <end position="283"/>
    </location>
</feature>
<feature type="transmembrane region" description="Helical" evidence="6">
    <location>
        <begin position="213"/>
        <end position="234"/>
    </location>
</feature>
<feature type="transmembrane region" description="Helical" evidence="6">
    <location>
        <begin position="124"/>
        <end position="141"/>
    </location>
</feature>
<evidence type="ECO:0000256" key="1">
    <source>
        <dbReference type="ARBA" id="ARBA00004141"/>
    </source>
</evidence>
<feature type="transmembrane region" description="Helical" evidence="6">
    <location>
        <begin position="71"/>
        <end position="89"/>
    </location>
</feature>
<evidence type="ECO:0000256" key="5">
    <source>
        <dbReference type="ARBA" id="ARBA00023136"/>
    </source>
</evidence>
<dbReference type="PANTHER" id="PTHR22911">
    <property type="entry name" value="ACYL-MALONYL CONDENSING ENZYME-RELATED"/>
    <property type="match status" value="1"/>
</dbReference>
<dbReference type="InterPro" id="IPR037185">
    <property type="entry name" value="EmrE-like"/>
</dbReference>
<gene>
    <name evidence="8" type="ORF">D3876_02695</name>
</gene>
<comment type="subcellular location">
    <subcellularLocation>
        <location evidence="1">Membrane</location>
        <topology evidence="1">Multi-pass membrane protein</topology>
    </subcellularLocation>
</comment>
<dbReference type="GO" id="GO:0016020">
    <property type="term" value="C:membrane"/>
    <property type="evidence" value="ECO:0007669"/>
    <property type="project" value="UniProtKB-SubCell"/>
</dbReference>
<evidence type="ECO:0000256" key="6">
    <source>
        <dbReference type="SAM" id="Phobius"/>
    </source>
</evidence>
<evidence type="ECO:0000259" key="7">
    <source>
        <dbReference type="Pfam" id="PF00892"/>
    </source>
</evidence>
<feature type="transmembrane region" description="Helical" evidence="6">
    <location>
        <begin position="185"/>
        <end position="207"/>
    </location>
</feature>
<comment type="similarity">
    <text evidence="2">Belongs to the drug/metabolite transporter (DMT) superfamily. 10 TMS drug/metabolite exporter (DME) (TC 2.A.7.3) family.</text>
</comment>
<organism evidence="8 9">
    <name type="scientific">Sphingomonas cavernae</name>
    <dbReference type="NCBI Taxonomy" id="2320861"/>
    <lineage>
        <taxon>Bacteria</taxon>
        <taxon>Pseudomonadati</taxon>
        <taxon>Pseudomonadota</taxon>
        <taxon>Alphaproteobacteria</taxon>
        <taxon>Sphingomonadales</taxon>
        <taxon>Sphingomonadaceae</taxon>
        <taxon>Sphingomonas</taxon>
    </lineage>
</organism>
<feature type="transmembrane region" description="Helical" evidence="6">
    <location>
        <begin position="241"/>
        <end position="261"/>
    </location>
</feature>
<dbReference type="AlphaFoldDB" id="A0A418WPX1"/>
<dbReference type="EMBL" id="QYUM01000002">
    <property type="protein sequence ID" value="RJF93280.1"/>
    <property type="molecule type" value="Genomic_DNA"/>
</dbReference>
<feature type="transmembrane region" description="Helical" evidence="6">
    <location>
        <begin position="95"/>
        <end position="117"/>
    </location>
</feature>
<sequence length="298" mass="31734">MSQHASPVQAFGVATLGIAVFSAMDAIMKGLSIEIGAYNAMLWRCVFGLAIGIPMFVLMRKSWPARPVLVLHFWRGVTAGGSVLLFFWGLARVPIAQGVALTFVAPLVALILAAVILKEKVGKSAIFASLLAFAGVLVILAGQAEADMGPDAFRGAIAILIAAVLYAFNLVVARRQSLVADPVEVALFFNIVAGALYALAAPWLAIVPTTAQMPLLMVSALFAFVSMMLLAWAYARAEAQYLLPVEYTAFIWAALLGWWFFDEGVSTLTVVGALMIVAGCLLAARKRPEPVTHPEAAL</sequence>
<keyword evidence="9" id="KW-1185">Reference proteome</keyword>
<dbReference type="InterPro" id="IPR000620">
    <property type="entry name" value="EamA_dom"/>
</dbReference>
<evidence type="ECO:0000313" key="9">
    <source>
        <dbReference type="Proteomes" id="UP000286100"/>
    </source>
</evidence>
<dbReference type="Proteomes" id="UP000286100">
    <property type="component" value="Unassembled WGS sequence"/>
</dbReference>
<comment type="caution">
    <text evidence="8">The sequence shown here is derived from an EMBL/GenBank/DDBJ whole genome shotgun (WGS) entry which is preliminary data.</text>
</comment>
<dbReference type="Pfam" id="PF00892">
    <property type="entry name" value="EamA"/>
    <property type="match status" value="2"/>
</dbReference>
<evidence type="ECO:0000256" key="3">
    <source>
        <dbReference type="ARBA" id="ARBA00022692"/>
    </source>
</evidence>
<feature type="transmembrane region" description="Helical" evidence="6">
    <location>
        <begin position="267"/>
        <end position="284"/>
    </location>
</feature>
<dbReference type="PANTHER" id="PTHR22911:SF6">
    <property type="entry name" value="SOLUTE CARRIER FAMILY 35 MEMBER G1"/>
    <property type="match status" value="1"/>
</dbReference>
<name>A0A418WPX1_9SPHN</name>
<reference evidence="8 9" key="1">
    <citation type="submission" date="2018-09" db="EMBL/GenBank/DDBJ databases">
        <authorList>
            <person name="Zhu H."/>
        </authorList>
    </citation>
    <scope>NUCLEOTIDE SEQUENCE [LARGE SCALE GENOMIC DNA]</scope>
    <source>
        <strain evidence="8 9">K2R01-6</strain>
    </source>
</reference>
<accession>A0A418WPX1</accession>
<dbReference type="OrthoDB" id="7818056at2"/>